<feature type="domain" description="LysM" evidence="2">
    <location>
        <begin position="155"/>
        <end position="199"/>
    </location>
</feature>
<dbReference type="PANTHER" id="PTHR21666:SF270">
    <property type="entry name" value="MUREIN HYDROLASE ACTIVATOR ENVC"/>
    <property type="match status" value="1"/>
</dbReference>
<feature type="region of interest" description="Disordered" evidence="1">
    <location>
        <begin position="93"/>
        <end position="141"/>
    </location>
</feature>
<dbReference type="InterPro" id="IPR016047">
    <property type="entry name" value="M23ase_b-sheet_dom"/>
</dbReference>
<dbReference type="Pfam" id="PF01551">
    <property type="entry name" value="Peptidase_M23"/>
    <property type="match status" value="1"/>
</dbReference>
<accession>A0A2A2GNR4</accession>
<name>A0A2A2GNR4_9RHOB</name>
<dbReference type="GO" id="GO:0004222">
    <property type="term" value="F:metalloendopeptidase activity"/>
    <property type="evidence" value="ECO:0007669"/>
    <property type="project" value="TreeGrafter"/>
</dbReference>
<organism evidence="3 4">
    <name type="scientific">Paracoccus salipaludis</name>
    <dbReference type="NCBI Taxonomy" id="2032623"/>
    <lineage>
        <taxon>Bacteria</taxon>
        <taxon>Pseudomonadati</taxon>
        <taxon>Pseudomonadota</taxon>
        <taxon>Alphaproteobacteria</taxon>
        <taxon>Rhodobacterales</taxon>
        <taxon>Paracoccaceae</taxon>
        <taxon>Paracoccus</taxon>
    </lineage>
</organism>
<dbReference type="Gene3D" id="2.70.70.10">
    <property type="entry name" value="Glucose Permease (Domain IIA)"/>
    <property type="match status" value="1"/>
</dbReference>
<feature type="compositionally biased region" description="Low complexity" evidence="1">
    <location>
        <begin position="93"/>
        <end position="103"/>
    </location>
</feature>
<dbReference type="SUPFAM" id="SSF51261">
    <property type="entry name" value="Duplicated hybrid motif"/>
    <property type="match status" value="1"/>
</dbReference>
<dbReference type="AlphaFoldDB" id="A0A2A2GNR4"/>
<proteinExistence type="predicted"/>
<feature type="region of interest" description="Disordered" evidence="1">
    <location>
        <begin position="215"/>
        <end position="264"/>
    </location>
</feature>
<dbReference type="InterPro" id="IPR011055">
    <property type="entry name" value="Dup_hybrid_motif"/>
</dbReference>
<dbReference type="Pfam" id="PF01476">
    <property type="entry name" value="LysM"/>
    <property type="match status" value="1"/>
</dbReference>
<dbReference type="InterPro" id="IPR050570">
    <property type="entry name" value="Cell_wall_metabolism_enzyme"/>
</dbReference>
<dbReference type="OrthoDB" id="9795421at2"/>
<dbReference type="Proteomes" id="UP000218023">
    <property type="component" value="Unassembled WGS sequence"/>
</dbReference>
<dbReference type="InterPro" id="IPR018392">
    <property type="entry name" value="LysM"/>
</dbReference>
<dbReference type="SMART" id="SM00257">
    <property type="entry name" value="LysM"/>
    <property type="match status" value="1"/>
</dbReference>
<dbReference type="EMBL" id="NSJZ01000001">
    <property type="protein sequence ID" value="PAU98593.1"/>
    <property type="molecule type" value="Genomic_DNA"/>
</dbReference>
<dbReference type="CDD" id="cd00118">
    <property type="entry name" value="LysM"/>
    <property type="match status" value="1"/>
</dbReference>
<comment type="caution">
    <text evidence="3">The sequence shown here is derived from an EMBL/GenBank/DDBJ whole genome shotgun (WGS) entry which is preliminary data.</text>
</comment>
<evidence type="ECO:0000313" key="4">
    <source>
        <dbReference type="Proteomes" id="UP000218023"/>
    </source>
</evidence>
<evidence type="ECO:0000313" key="3">
    <source>
        <dbReference type="EMBL" id="PAU98593.1"/>
    </source>
</evidence>
<dbReference type="SUPFAM" id="SSF54106">
    <property type="entry name" value="LysM domain"/>
    <property type="match status" value="1"/>
</dbReference>
<dbReference type="CDD" id="cd12797">
    <property type="entry name" value="M23_peptidase"/>
    <property type="match status" value="1"/>
</dbReference>
<evidence type="ECO:0000256" key="1">
    <source>
        <dbReference type="SAM" id="MobiDB-lite"/>
    </source>
</evidence>
<reference evidence="3 4" key="1">
    <citation type="submission" date="2017-09" db="EMBL/GenBank/DDBJ databases">
        <title>Paracoccus alkalisoli sp. nov., isolated from saline alkaline soil.</title>
        <authorList>
            <person name="Dong X."/>
            <person name="Zhang G."/>
        </authorList>
    </citation>
    <scope>NUCLEOTIDE SEQUENCE [LARGE SCALE GENOMIC DNA]</scope>
    <source>
        <strain evidence="3 4">WN007</strain>
    </source>
</reference>
<feature type="region of interest" description="Disordered" evidence="1">
    <location>
        <begin position="51"/>
        <end position="75"/>
    </location>
</feature>
<feature type="compositionally biased region" description="Low complexity" evidence="1">
    <location>
        <begin position="51"/>
        <end position="67"/>
    </location>
</feature>
<dbReference type="InterPro" id="IPR036779">
    <property type="entry name" value="LysM_dom_sf"/>
</dbReference>
<dbReference type="PROSITE" id="PS51782">
    <property type="entry name" value="LYSM"/>
    <property type="match status" value="1"/>
</dbReference>
<dbReference type="PANTHER" id="PTHR21666">
    <property type="entry name" value="PEPTIDASE-RELATED"/>
    <property type="match status" value="1"/>
</dbReference>
<protein>
    <submittedName>
        <fullName evidence="3">Peptidase M23</fullName>
    </submittedName>
</protein>
<keyword evidence="4" id="KW-1185">Reference proteome</keyword>
<evidence type="ECO:0000259" key="2">
    <source>
        <dbReference type="PROSITE" id="PS51782"/>
    </source>
</evidence>
<sequence length="373" mass="36616">MTPGKDDKDGQMVVSVMVRAGARRGWGWVAGRAAACGLVLALAGCVQPGAAPGAPGQPAATAGAPAAGAGGAGPTMTVPGLGRLQIPQIQWPRTAAGTAAQAGTRGGAAGAAPQVTDPFAGQGVRQPSVPGATAAGRGAASAPAARTAPAAVPAQSHTVAVGETAWSIARRYGVSVQDLARANGLPETMSVRAGQRLAIPPSGGAQTTAAVVTAPGVGSATPRPPSSAQPLPREETKPASAPVQTADAPDLGSTRTAASGSGKFAMPANGSIMRAYKKGTNEGIDISAPPGSPVKAAGGGTVAAVTRDTDGVPIVVVRHDDGLMTVYAGVDKLSVSKGDTVKRGQSLGAARSSGVLHFEVRDGFDSVDPEDYL</sequence>
<dbReference type="Gene3D" id="3.10.350.10">
    <property type="entry name" value="LysM domain"/>
    <property type="match status" value="1"/>
</dbReference>
<gene>
    <name evidence="3" type="ORF">CK240_00070</name>
</gene>
<feature type="compositionally biased region" description="Low complexity" evidence="1">
    <location>
        <begin position="129"/>
        <end position="141"/>
    </location>
</feature>